<keyword evidence="1" id="KW-0808">Transferase</keyword>
<dbReference type="GO" id="GO:0006741">
    <property type="term" value="P:NADP+ biosynthetic process"/>
    <property type="evidence" value="ECO:0007669"/>
    <property type="project" value="InterPro"/>
</dbReference>
<name>A0A412ZBY6_9FIRM</name>
<protein>
    <submittedName>
        <fullName evidence="1">ATP-NAD kinase</fullName>
    </submittedName>
</protein>
<dbReference type="GO" id="GO:0051287">
    <property type="term" value="F:NAD binding"/>
    <property type="evidence" value="ECO:0007669"/>
    <property type="project" value="UniProtKB-ARBA"/>
</dbReference>
<sequence length="382" mass="41255">MKKIGFIVNPVAGIGGKVGLKGSDGTQTLKKALELGAVPEAGAKALGTMKLLKPMEQQLEIHTCPGNMGEDICKQAGLNYRLAEGTKAWSQCSPSSRNTTPKDTMDAAGMLCNEGVDLILFAGGDGTARNILDAVGTSIPVLGIPAGCKIHSAVYARTPRAAGELMVRYAEGRVMEYREAEVMDIDENLFRQGICDARLYGYLKVPNEKKFVQNLKSGRGCSEDASIQSMCMYVSRLIEQEPEYLYIVGTGSTTARLMNYMGKPNTLLGVDLLFQGQVIGSDCTEQDILAALKKYPRAKIIVTVIGGQGYIFGRGNQQISAEVIRRVGTKNIMVIASRDKIFSLGGNPLLIDTGDEEVNRMLTGYIPVTTGYKDVIMANVIY</sequence>
<dbReference type="SUPFAM" id="SSF111331">
    <property type="entry name" value="NAD kinase/diacylglycerol kinase-like"/>
    <property type="match status" value="1"/>
</dbReference>
<reference evidence="1 2" key="1">
    <citation type="submission" date="2018-08" db="EMBL/GenBank/DDBJ databases">
        <title>A genome reference for cultivated species of the human gut microbiota.</title>
        <authorList>
            <person name="Zou Y."/>
            <person name="Xue W."/>
            <person name="Luo G."/>
        </authorList>
    </citation>
    <scope>NUCLEOTIDE SEQUENCE [LARGE SCALE GENOMIC DNA]</scope>
    <source>
        <strain evidence="1 2">AF14-18</strain>
    </source>
</reference>
<gene>
    <name evidence="1" type="ORF">DWW02_08120</name>
</gene>
<dbReference type="InterPro" id="IPR039065">
    <property type="entry name" value="AcoX-like"/>
</dbReference>
<evidence type="ECO:0000313" key="2">
    <source>
        <dbReference type="Proteomes" id="UP000284543"/>
    </source>
</evidence>
<organism evidence="1 2">
    <name type="scientific">Enterocloster bolteae</name>
    <dbReference type="NCBI Taxonomy" id="208479"/>
    <lineage>
        <taxon>Bacteria</taxon>
        <taxon>Bacillati</taxon>
        <taxon>Bacillota</taxon>
        <taxon>Clostridia</taxon>
        <taxon>Lachnospirales</taxon>
        <taxon>Lachnospiraceae</taxon>
        <taxon>Enterocloster</taxon>
    </lineage>
</organism>
<dbReference type="GO" id="GO:0003951">
    <property type="term" value="F:NAD+ kinase activity"/>
    <property type="evidence" value="ECO:0007669"/>
    <property type="project" value="InterPro"/>
</dbReference>
<dbReference type="InterPro" id="IPR017438">
    <property type="entry name" value="ATP-NAD_kinase_N"/>
</dbReference>
<dbReference type="RefSeq" id="WP_118018203.1">
    <property type="nucleotide sequence ID" value="NZ_CAUFHZ010000075.1"/>
</dbReference>
<dbReference type="InterPro" id="IPR002504">
    <property type="entry name" value="NADK"/>
</dbReference>
<proteinExistence type="predicted"/>
<dbReference type="InterPro" id="IPR011386">
    <property type="entry name" value="Put_ATP-NAD_kin"/>
</dbReference>
<dbReference type="EMBL" id="QRZM01000002">
    <property type="protein sequence ID" value="RGV77615.1"/>
    <property type="molecule type" value="Genomic_DNA"/>
</dbReference>
<dbReference type="PANTHER" id="PTHR40697">
    <property type="entry name" value="ACETOIN CATABOLISM PROTEIN X"/>
    <property type="match status" value="1"/>
</dbReference>
<dbReference type="PIRSF" id="PIRSF016907">
    <property type="entry name" value="Kin_ATP-NAD"/>
    <property type="match status" value="1"/>
</dbReference>
<evidence type="ECO:0000313" key="1">
    <source>
        <dbReference type="EMBL" id="RGV77615.1"/>
    </source>
</evidence>
<dbReference type="Pfam" id="PF20143">
    <property type="entry name" value="NAD_kinase_C"/>
    <property type="match status" value="1"/>
</dbReference>
<dbReference type="InterPro" id="IPR016064">
    <property type="entry name" value="NAD/diacylglycerol_kinase_sf"/>
</dbReference>
<dbReference type="Gene3D" id="3.40.50.10330">
    <property type="entry name" value="Probable inorganic polyphosphate/atp-NAD kinase, domain 1"/>
    <property type="match status" value="1"/>
</dbReference>
<dbReference type="PANTHER" id="PTHR40697:SF2">
    <property type="entry name" value="ATP-NAD KINASE-RELATED"/>
    <property type="match status" value="1"/>
</dbReference>
<dbReference type="Pfam" id="PF01513">
    <property type="entry name" value="NAD_kinase"/>
    <property type="match status" value="1"/>
</dbReference>
<comment type="caution">
    <text evidence="1">The sequence shown here is derived from an EMBL/GenBank/DDBJ whole genome shotgun (WGS) entry which is preliminary data.</text>
</comment>
<dbReference type="GO" id="GO:0005524">
    <property type="term" value="F:ATP binding"/>
    <property type="evidence" value="ECO:0007669"/>
    <property type="project" value="UniProtKB-ARBA"/>
</dbReference>
<accession>A0A412ZBY6</accession>
<keyword evidence="1" id="KW-0418">Kinase</keyword>
<dbReference type="Proteomes" id="UP000284543">
    <property type="component" value="Unassembled WGS sequence"/>
</dbReference>
<dbReference type="AlphaFoldDB" id="A0A412ZBY6"/>